<dbReference type="Gene3D" id="1.10.1200.10">
    <property type="entry name" value="ACP-like"/>
    <property type="match status" value="1"/>
</dbReference>
<dbReference type="InterPro" id="IPR009081">
    <property type="entry name" value="PP-bd_ACP"/>
</dbReference>
<proteinExistence type="predicted"/>
<dbReference type="Pfam" id="PF00550">
    <property type="entry name" value="PP-binding"/>
    <property type="match status" value="1"/>
</dbReference>
<dbReference type="SUPFAM" id="SSF47336">
    <property type="entry name" value="ACP-like"/>
    <property type="match status" value="1"/>
</dbReference>
<reference evidence="2 3" key="1">
    <citation type="submission" date="2020-05" db="EMBL/GenBank/DDBJ databases">
        <title>Whole genome shotgun sequence of Streptomyces fulvorobeus NBRC 15897.</title>
        <authorList>
            <person name="Komaki H."/>
            <person name="Tamura T."/>
        </authorList>
    </citation>
    <scope>NUCLEOTIDE SEQUENCE [LARGE SCALE GENOMIC DNA]</scope>
    <source>
        <strain evidence="2 3">NBRC 15897</strain>
    </source>
</reference>
<dbReference type="EMBL" id="BLWC01000001">
    <property type="protein sequence ID" value="GFN01099.1"/>
    <property type="molecule type" value="Genomic_DNA"/>
</dbReference>
<protein>
    <submittedName>
        <fullName evidence="2">Acyl carrier protein</fullName>
    </submittedName>
</protein>
<sequence>MDACVDAARHVQDVLMQHFGIDPQSVPADTPLHQLRMDSLALEELRVIIEERMAIDLDDVHLTSRHTLAQLIDLVGIKAAM</sequence>
<evidence type="ECO:0000313" key="3">
    <source>
        <dbReference type="Proteomes" id="UP000498980"/>
    </source>
</evidence>
<organism evidence="2 3">
    <name type="scientific">Streptomyces fulvorobeus</name>
    <dbReference type="NCBI Taxonomy" id="284028"/>
    <lineage>
        <taxon>Bacteria</taxon>
        <taxon>Bacillati</taxon>
        <taxon>Actinomycetota</taxon>
        <taxon>Actinomycetes</taxon>
        <taxon>Kitasatosporales</taxon>
        <taxon>Streptomycetaceae</taxon>
        <taxon>Streptomyces</taxon>
    </lineage>
</organism>
<evidence type="ECO:0000313" key="2">
    <source>
        <dbReference type="EMBL" id="GFN01099.1"/>
    </source>
</evidence>
<dbReference type="PROSITE" id="PS50075">
    <property type="entry name" value="CARRIER"/>
    <property type="match status" value="1"/>
</dbReference>
<evidence type="ECO:0000259" key="1">
    <source>
        <dbReference type="PROSITE" id="PS50075"/>
    </source>
</evidence>
<dbReference type="InterPro" id="IPR036736">
    <property type="entry name" value="ACP-like_sf"/>
</dbReference>
<dbReference type="AlphaFoldDB" id="A0A7J0CFD1"/>
<keyword evidence="3" id="KW-1185">Reference proteome</keyword>
<name>A0A7J0CFD1_9ACTN</name>
<feature type="domain" description="Carrier" evidence="1">
    <location>
        <begin position="5"/>
        <end position="79"/>
    </location>
</feature>
<gene>
    <name evidence="2" type="primary">acpP_4</name>
    <name evidence="2" type="ORF">Sfulv_59090</name>
</gene>
<comment type="caution">
    <text evidence="2">The sequence shown here is derived from an EMBL/GenBank/DDBJ whole genome shotgun (WGS) entry which is preliminary data.</text>
</comment>
<accession>A0A7J0CFD1</accession>
<dbReference type="Proteomes" id="UP000498980">
    <property type="component" value="Unassembled WGS sequence"/>
</dbReference>